<dbReference type="PANTHER" id="PTHR42646:SF2">
    <property type="entry name" value="5'-3' EXONUCLEASE FAMILY PROTEIN"/>
    <property type="match status" value="1"/>
</dbReference>
<dbReference type="GO" id="GO:0033567">
    <property type="term" value="P:DNA replication, Okazaki fragment processing"/>
    <property type="evidence" value="ECO:0007669"/>
    <property type="project" value="InterPro"/>
</dbReference>
<proteinExistence type="predicted"/>
<dbReference type="EMBL" id="MFJL01000039">
    <property type="protein sequence ID" value="OGG13232.1"/>
    <property type="molecule type" value="Genomic_DNA"/>
</dbReference>
<dbReference type="STRING" id="1798382.A3D77_00740"/>
<comment type="caution">
    <text evidence="6">The sequence shown here is derived from an EMBL/GenBank/DDBJ whole genome shotgun (WGS) entry which is preliminary data.</text>
</comment>
<dbReference type="AlphaFoldDB" id="A0A1F5ZMA1"/>
<dbReference type="Pfam" id="PF01367">
    <property type="entry name" value="5_3_exonuc"/>
    <property type="match status" value="1"/>
</dbReference>
<feature type="compositionally biased region" description="Basic and acidic residues" evidence="4">
    <location>
        <begin position="298"/>
        <end position="315"/>
    </location>
</feature>
<protein>
    <recommendedName>
        <fullName evidence="5">5'-3' exonuclease domain-containing protein</fullName>
    </recommendedName>
</protein>
<evidence type="ECO:0000313" key="7">
    <source>
        <dbReference type="Proteomes" id="UP000176923"/>
    </source>
</evidence>
<dbReference type="InterPro" id="IPR029060">
    <property type="entry name" value="PIN-like_dom_sf"/>
</dbReference>
<dbReference type="InterPro" id="IPR002421">
    <property type="entry name" value="5-3_exonuclease"/>
</dbReference>
<keyword evidence="2" id="KW-0378">Hydrolase</keyword>
<dbReference type="InterPro" id="IPR008918">
    <property type="entry name" value="HhH2"/>
</dbReference>
<dbReference type="InterPro" id="IPR036279">
    <property type="entry name" value="5-3_exonuclease_C_sf"/>
</dbReference>
<dbReference type="CDD" id="cd09859">
    <property type="entry name" value="PIN_53EXO"/>
    <property type="match status" value="1"/>
</dbReference>
<evidence type="ECO:0000313" key="6">
    <source>
        <dbReference type="EMBL" id="OGG13232.1"/>
    </source>
</evidence>
<dbReference type="GO" id="GO:0003677">
    <property type="term" value="F:DNA binding"/>
    <property type="evidence" value="ECO:0007669"/>
    <property type="project" value="UniProtKB-KW"/>
</dbReference>
<evidence type="ECO:0000259" key="5">
    <source>
        <dbReference type="SMART" id="SM00475"/>
    </source>
</evidence>
<name>A0A1F5ZMA1_9BACT</name>
<dbReference type="FunFam" id="1.10.150.20:FF:000003">
    <property type="entry name" value="DNA polymerase I"/>
    <property type="match status" value="1"/>
</dbReference>
<sequence length="322" mass="36853">MNRLIIIDGHAILHRAFHAMPPLTTHDGTLVNAVYGFVAMMLKIVEDFKPSYLIVCFDRPKPTLKKQMYVGYQANRPKMDNELSPQIPIVHELLEYMGISIYEMDGYEADDIMGTIVKKILSEKDTKRKSEKEIQETIIVTGDRDILQLVNENVKVCMPVLGLNQVKVYGENEVKDKFGITPLQMIDYKALVGDQSDNYPGVPGIGPKTAKNLLTQFGTLENLYKHLDEVKNERIRKILSENSESAALSKKLATMITDAPIKVNFQKAKIRKWDSPDIMAKFEEMEFRSLIPRLMGKTENKKQITNNKEQKEENQKQQMSLF</sequence>
<dbReference type="InterPro" id="IPR020046">
    <property type="entry name" value="5-3_exonucl_a-hlix_arch_N"/>
</dbReference>
<reference evidence="6 7" key="1">
    <citation type="journal article" date="2016" name="Nat. Commun.">
        <title>Thousands of microbial genomes shed light on interconnected biogeochemical processes in an aquifer system.</title>
        <authorList>
            <person name="Anantharaman K."/>
            <person name="Brown C.T."/>
            <person name="Hug L.A."/>
            <person name="Sharon I."/>
            <person name="Castelle C.J."/>
            <person name="Probst A.J."/>
            <person name="Thomas B.C."/>
            <person name="Singh A."/>
            <person name="Wilkins M.J."/>
            <person name="Karaoz U."/>
            <person name="Brodie E.L."/>
            <person name="Williams K.H."/>
            <person name="Hubbard S.S."/>
            <person name="Banfield J.F."/>
        </authorList>
    </citation>
    <scope>NUCLEOTIDE SEQUENCE [LARGE SCALE GENOMIC DNA]</scope>
</reference>
<dbReference type="InterPro" id="IPR038969">
    <property type="entry name" value="FEN"/>
</dbReference>
<dbReference type="CDD" id="cd09898">
    <property type="entry name" value="H3TH_53EXO"/>
    <property type="match status" value="1"/>
</dbReference>
<dbReference type="GO" id="GO:0008409">
    <property type="term" value="F:5'-3' exonuclease activity"/>
    <property type="evidence" value="ECO:0007669"/>
    <property type="project" value="InterPro"/>
</dbReference>
<dbReference type="Gene3D" id="3.40.50.1010">
    <property type="entry name" value="5'-nuclease"/>
    <property type="match status" value="1"/>
</dbReference>
<dbReference type="SMART" id="SM00279">
    <property type="entry name" value="HhH2"/>
    <property type="match status" value="1"/>
</dbReference>
<dbReference type="SUPFAM" id="SSF47807">
    <property type="entry name" value="5' to 3' exonuclease, C-terminal subdomain"/>
    <property type="match status" value="1"/>
</dbReference>
<keyword evidence="1" id="KW-0540">Nuclease</keyword>
<evidence type="ECO:0000256" key="3">
    <source>
        <dbReference type="ARBA" id="ARBA00023125"/>
    </source>
</evidence>
<organism evidence="6 7">
    <name type="scientific">Candidatus Gottesmanbacteria bacterium RIFCSPHIGHO2_02_FULL_39_11</name>
    <dbReference type="NCBI Taxonomy" id="1798382"/>
    <lineage>
        <taxon>Bacteria</taxon>
        <taxon>Candidatus Gottesmaniibacteriota</taxon>
    </lineage>
</organism>
<accession>A0A1F5ZMA1</accession>
<dbReference type="SUPFAM" id="SSF88723">
    <property type="entry name" value="PIN domain-like"/>
    <property type="match status" value="1"/>
</dbReference>
<dbReference type="PANTHER" id="PTHR42646">
    <property type="entry name" value="FLAP ENDONUCLEASE XNI"/>
    <property type="match status" value="1"/>
</dbReference>
<dbReference type="InterPro" id="IPR020045">
    <property type="entry name" value="DNA_polI_H3TH"/>
</dbReference>
<gene>
    <name evidence="6" type="ORF">A3D77_00740</name>
</gene>
<feature type="domain" description="5'-3' exonuclease" evidence="5">
    <location>
        <begin position="2"/>
        <end position="271"/>
    </location>
</feature>
<evidence type="ECO:0000256" key="1">
    <source>
        <dbReference type="ARBA" id="ARBA00022722"/>
    </source>
</evidence>
<evidence type="ECO:0000256" key="2">
    <source>
        <dbReference type="ARBA" id="ARBA00022801"/>
    </source>
</evidence>
<dbReference type="SMART" id="SM00475">
    <property type="entry name" value="53EXOc"/>
    <property type="match status" value="1"/>
</dbReference>
<keyword evidence="3" id="KW-0238">DNA-binding</keyword>
<dbReference type="GO" id="GO:0017108">
    <property type="term" value="F:5'-flap endonuclease activity"/>
    <property type="evidence" value="ECO:0007669"/>
    <property type="project" value="InterPro"/>
</dbReference>
<evidence type="ECO:0000256" key="4">
    <source>
        <dbReference type="SAM" id="MobiDB-lite"/>
    </source>
</evidence>
<dbReference type="Pfam" id="PF02739">
    <property type="entry name" value="5_3_exonuc_N"/>
    <property type="match status" value="1"/>
</dbReference>
<dbReference type="Proteomes" id="UP000176923">
    <property type="component" value="Unassembled WGS sequence"/>
</dbReference>
<dbReference type="Gene3D" id="1.10.150.20">
    <property type="entry name" value="5' to 3' exonuclease, C-terminal subdomain"/>
    <property type="match status" value="1"/>
</dbReference>
<feature type="region of interest" description="Disordered" evidence="4">
    <location>
        <begin position="298"/>
        <end position="322"/>
    </location>
</feature>